<protein>
    <submittedName>
        <fullName evidence="1">Uncharacterized protein</fullName>
    </submittedName>
</protein>
<accession>A0A8S5P8C8</accession>
<organism evidence="1">
    <name type="scientific">Podoviridae sp. ct9R41</name>
    <dbReference type="NCBI Taxonomy" id="2825227"/>
    <lineage>
        <taxon>Viruses</taxon>
        <taxon>Duplodnaviria</taxon>
        <taxon>Heunggongvirae</taxon>
        <taxon>Uroviricota</taxon>
        <taxon>Caudoviricetes</taxon>
    </lineage>
</organism>
<reference evidence="1" key="1">
    <citation type="journal article" date="2021" name="Proc. Natl. Acad. Sci. U.S.A.">
        <title>A Catalog of Tens of Thousands of Viruses from Human Metagenomes Reveals Hidden Associations with Chronic Diseases.</title>
        <authorList>
            <person name="Tisza M.J."/>
            <person name="Buck C.B."/>
        </authorList>
    </citation>
    <scope>NUCLEOTIDE SEQUENCE</scope>
    <source>
        <strain evidence="1">Ct9R41</strain>
    </source>
</reference>
<name>A0A8S5P8C8_9CAUD</name>
<sequence length="304" mass="34194">MFDLILSTESRVLSTNIIDFEKQADQFLATLTQKFETDDDFLAAKEEVKILKELEDKTRLAIKNAVGGDIKKLVETAESIAERFRQERLARDKLVKNKESEVKAKIVNDAIAEISDIRHKLAKTSDVSLALEENIPKHKIASRIEESTKRKSTISGLTKAVNAEKTLIISEITIEVTRLTERLEQLTSKSSYLFSDAIKLIASEEDLAPIIKQRIDDEQKRELEIKAKAQEEAKVKAETQAVQSSCKEKDMGSETLKAQELSPGDAIEHFEVRIAFSGTLNDAVSFARKIKEQYGDNVTLKKIN</sequence>
<evidence type="ECO:0000313" key="1">
    <source>
        <dbReference type="EMBL" id="DAE03318.1"/>
    </source>
</evidence>
<proteinExistence type="predicted"/>
<dbReference type="EMBL" id="BK015364">
    <property type="protein sequence ID" value="DAE03318.1"/>
    <property type="molecule type" value="Genomic_DNA"/>
</dbReference>